<keyword evidence="10" id="KW-0472">Membrane</keyword>
<keyword evidence="3" id="KW-0597">Phosphoprotein</keyword>
<name>A0ABQ6JXW0_9MICO</name>
<reference evidence="13" key="1">
    <citation type="journal article" date="2019" name="Int. J. Syst. Evol. Microbiol.">
        <title>The Global Catalogue of Microorganisms (GCM) 10K type strain sequencing project: providing services to taxonomists for standard genome sequencing and annotation.</title>
        <authorList>
            <consortium name="The Broad Institute Genomics Platform"/>
            <consortium name="The Broad Institute Genome Sequencing Center for Infectious Disease"/>
            <person name="Wu L."/>
            <person name="Ma J."/>
        </authorList>
    </citation>
    <scope>NUCLEOTIDE SEQUENCE [LARGE SCALE GENOMIC DNA]</scope>
    <source>
        <strain evidence="13">NBRC 108755</strain>
    </source>
</reference>
<feature type="transmembrane region" description="Helical" evidence="10">
    <location>
        <begin position="45"/>
        <end position="72"/>
    </location>
</feature>
<keyword evidence="8" id="KW-0902">Two-component regulatory system</keyword>
<feature type="compositionally biased region" description="Basic and acidic residues" evidence="9">
    <location>
        <begin position="234"/>
        <end position="249"/>
    </location>
</feature>
<evidence type="ECO:0000256" key="7">
    <source>
        <dbReference type="ARBA" id="ARBA00022840"/>
    </source>
</evidence>
<dbReference type="EMBL" id="BSVA01000001">
    <property type="protein sequence ID" value="GMA92341.1"/>
    <property type="molecule type" value="Genomic_DNA"/>
</dbReference>
<evidence type="ECO:0000256" key="4">
    <source>
        <dbReference type="ARBA" id="ARBA00022679"/>
    </source>
</evidence>
<dbReference type="Proteomes" id="UP001157069">
    <property type="component" value="Unassembled WGS sequence"/>
</dbReference>
<dbReference type="Pfam" id="PF07730">
    <property type="entry name" value="HisKA_3"/>
    <property type="match status" value="1"/>
</dbReference>
<comment type="caution">
    <text evidence="12">The sequence shown here is derived from an EMBL/GenBank/DDBJ whole genome shotgun (WGS) entry which is preliminary data.</text>
</comment>
<keyword evidence="4" id="KW-0808">Transferase</keyword>
<evidence type="ECO:0000256" key="5">
    <source>
        <dbReference type="ARBA" id="ARBA00022741"/>
    </source>
</evidence>
<evidence type="ECO:0000256" key="9">
    <source>
        <dbReference type="SAM" id="MobiDB-lite"/>
    </source>
</evidence>
<dbReference type="Gene3D" id="1.20.5.1930">
    <property type="match status" value="1"/>
</dbReference>
<evidence type="ECO:0000259" key="11">
    <source>
        <dbReference type="Pfam" id="PF07730"/>
    </source>
</evidence>
<dbReference type="EC" id="2.7.13.3" evidence="2"/>
<evidence type="ECO:0000256" key="10">
    <source>
        <dbReference type="SAM" id="Phobius"/>
    </source>
</evidence>
<evidence type="ECO:0000313" key="13">
    <source>
        <dbReference type="Proteomes" id="UP001157069"/>
    </source>
</evidence>
<feature type="transmembrane region" description="Helical" evidence="10">
    <location>
        <begin position="21"/>
        <end position="39"/>
    </location>
</feature>
<dbReference type="InterPro" id="IPR011712">
    <property type="entry name" value="Sig_transdc_His_kin_sub3_dim/P"/>
</dbReference>
<evidence type="ECO:0000256" key="1">
    <source>
        <dbReference type="ARBA" id="ARBA00000085"/>
    </source>
</evidence>
<dbReference type="InterPro" id="IPR050482">
    <property type="entry name" value="Sensor_HK_TwoCompSys"/>
</dbReference>
<comment type="catalytic activity">
    <reaction evidence="1">
        <text>ATP + protein L-histidine = ADP + protein N-phospho-L-histidine.</text>
        <dbReference type="EC" id="2.7.13.3"/>
    </reaction>
</comment>
<feature type="transmembrane region" description="Helical" evidence="10">
    <location>
        <begin position="113"/>
        <end position="131"/>
    </location>
</feature>
<feature type="region of interest" description="Disordered" evidence="9">
    <location>
        <begin position="225"/>
        <end position="258"/>
    </location>
</feature>
<keyword evidence="10" id="KW-0812">Transmembrane</keyword>
<keyword evidence="13" id="KW-1185">Reference proteome</keyword>
<accession>A0ABQ6JXW0</accession>
<keyword evidence="10" id="KW-1133">Transmembrane helix</keyword>
<evidence type="ECO:0000256" key="6">
    <source>
        <dbReference type="ARBA" id="ARBA00022777"/>
    </source>
</evidence>
<evidence type="ECO:0000256" key="2">
    <source>
        <dbReference type="ARBA" id="ARBA00012438"/>
    </source>
</evidence>
<keyword evidence="6" id="KW-0418">Kinase</keyword>
<dbReference type="PANTHER" id="PTHR24421">
    <property type="entry name" value="NITRATE/NITRITE SENSOR PROTEIN NARX-RELATED"/>
    <property type="match status" value="1"/>
</dbReference>
<organism evidence="12 13">
    <name type="scientific">Homoserinibacter gongjuensis</name>
    <dbReference type="NCBI Taxonomy" id="1162968"/>
    <lineage>
        <taxon>Bacteria</taxon>
        <taxon>Bacillati</taxon>
        <taxon>Actinomycetota</taxon>
        <taxon>Actinomycetes</taxon>
        <taxon>Micrococcales</taxon>
        <taxon>Microbacteriaceae</taxon>
        <taxon>Homoserinibacter</taxon>
    </lineage>
</organism>
<gene>
    <name evidence="12" type="ORF">GCM10025869_28700</name>
</gene>
<feature type="domain" description="Signal transduction histidine kinase subgroup 3 dimerisation and phosphoacceptor" evidence="11">
    <location>
        <begin position="156"/>
        <end position="221"/>
    </location>
</feature>
<evidence type="ECO:0000256" key="3">
    <source>
        <dbReference type="ARBA" id="ARBA00022553"/>
    </source>
</evidence>
<sequence>MVQLTGAAWIVRTSQPDPATAAFTIGLGAVGPILLIGARRFPGPVAALVAAATLAGLLLSSSGGPVPIALAFALAGAVVRGARLWAWISLGGAWAVALVVLALGVPVDWPPPRVVGTTFGLVVAMGLGELMRTRRERVSAFRAAAARRRQSAAEEERIRIARELHDVLAHSLSQINVQAGVGLHLADTQPEKAAEALAAIKHVSKTALDDVRTVLGVLREGSGCAARSSARSRPARDAGNGHEHSGCRDRVRRSHGRR</sequence>
<evidence type="ECO:0000313" key="12">
    <source>
        <dbReference type="EMBL" id="GMA92341.1"/>
    </source>
</evidence>
<keyword evidence="5" id="KW-0547">Nucleotide-binding</keyword>
<keyword evidence="7" id="KW-0067">ATP-binding</keyword>
<evidence type="ECO:0000256" key="8">
    <source>
        <dbReference type="ARBA" id="ARBA00023012"/>
    </source>
</evidence>
<proteinExistence type="predicted"/>
<feature type="transmembrane region" description="Helical" evidence="10">
    <location>
        <begin position="84"/>
        <end position="107"/>
    </location>
</feature>
<protein>
    <recommendedName>
        <fullName evidence="2">histidine kinase</fullName>
        <ecNumber evidence="2">2.7.13.3</ecNumber>
    </recommendedName>
</protein>
<dbReference type="PANTHER" id="PTHR24421:SF10">
    <property type="entry name" value="NITRATE_NITRITE SENSOR PROTEIN NARQ"/>
    <property type="match status" value="1"/>
</dbReference>
<dbReference type="RefSeq" id="WP_284301048.1">
    <property type="nucleotide sequence ID" value="NZ_BSVA01000001.1"/>
</dbReference>